<dbReference type="EMBL" id="MNAD01001013">
    <property type="protein sequence ID" value="OJT08770.1"/>
    <property type="molecule type" value="Genomic_DNA"/>
</dbReference>
<evidence type="ECO:0000256" key="1">
    <source>
        <dbReference type="SAM" id="MobiDB-lite"/>
    </source>
</evidence>
<feature type="region of interest" description="Disordered" evidence="1">
    <location>
        <begin position="385"/>
        <end position="421"/>
    </location>
</feature>
<sequence length="421" mass="46339">MGPYRILRDFRNSSFRIDLPSNLKRRGVHDVFHASLLRIHEPNDDRLFPGRLDRQVLDLEDPENEWAIGKIKSHRGAGTSAILEAQWTSGDVTWVPYQSIAHVDAVKAYLEALGVSSVEELPDGKGAIEDPQVYAGCIDLFLEGLLEQLFEELKGSYATVLSNGDILLKTSANRHTEVFCAQQARLYLMFDAALRSEEDPFDPETAPVPGGYDEFVFAWNLDTVCPYSFATYNPDSDTIALDTLKEPVPASLLIPTLSNGEAEDDEALSVKDRRLLQALLKAAAEREVRQREKARESYQDRKKRRDDSSRRQLYSKGMASLATSLESGLGRAPRRSLSTRARSASPTPMASSSASRDIYLSNEGGQHIPVSPTFTITLTSTPVASTSDVVGTTGTVVPTHSAQDEEMMDFPAEVSTDAPAA</sequence>
<feature type="compositionally biased region" description="Low complexity" evidence="1">
    <location>
        <begin position="335"/>
        <end position="355"/>
    </location>
</feature>
<name>A0A1M2VMJ6_TRAPU</name>
<dbReference type="Proteomes" id="UP000184267">
    <property type="component" value="Unassembled WGS sequence"/>
</dbReference>
<evidence type="ECO:0008006" key="4">
    <source>
        <dbReference type="Google" id="ProtNLM"/>
    </source>
</evidence>
<reference evidence="2 3" key="1">
    <citation type="submission" date="2016-10" db="EMBL/GenBank/DDBJ databases">
        <title>Genome sequence of the basidiomycete white-rot fungus Trametes pubescens.</title>
        <authorList>
            <person name="Makela M.R."/>
            <person name="Granchi Z."/>
            <person name="Peng M."/>
            <person name="De Vries R.P."/>
            <person name="Grigoriev I."/>
            <person name="Riley R."/>
            <person name="Hilden K."/>
        </authorList>
    </citation>
    <scope>NUCLEOTIDE SEQUENCE [LARGE SCALE GENOMIC DNA]</scope>
    <source>
        <strain evidence="2 3">FBCC735</strain>
    </source>
</reference>
<accession>A0A1M2VMJ6</accession>
<dbReference type="OrthoDB" id="3211671at2759"/>
<feature type="compositionally biased region" description="Basic and acidic residues" evidence="1">
    <location>
        <begin position="286"/>
        <end position="310"/>
    </location>
</feature>
<comment type="caution">
    <text evidence="2">The sequence shown here is derived from an EMBL/GenBank/DDBJ whole genome shotgun (WGS) entry which is preliminary data.</text>
</comment>
<evidence type="ECO:0000313" key="3">
    <source>
        <dbReference type="Proteomes" id="UP000184267"/>
    </source>
</evidence>
<dbReference type="STRING" id="154538.A0A1M2VMJ6"/>
<feature type="region of interest" description="Disordered" evidence="1">
    <location>
        <begin position="286"/>
        <end position="355"/>
    </location>
</feature>
<dbReference type="AlphaFoldDB" id="A0A1M2VMJ6"/>
<gene>
    <name evidence="2" type="ORF">TRAPUB_330</name>
</gene>
<evidence type="ECO:0000313" key="2">
    <source>
        <dbReference type="EMBL" id="OJT08770.1"/>
    </source>
</evidence>
<keyword evidence="3" id="KW-1185">Reference proteome</keyword>
<organism evidence="2 3">
    <name type="scientific">Trametes pubescens</name>
    <name type="common">White-rot fungus</name>
    <dbReference type="NCBI Taxonomy" id="154538"/>
    <lineage>
        <taxon>Eukaryota</taxon>
        <taxon>Fungi</taxon>
        <taxon>Dikarya</taxon>
        <taxon>Basidiomycota</taxon>
        <taxon>Agaricomycotina</taxon>
        <taxon>Agaricomycetes</taxon>
        <taxon>Polyporales</taxon>
        <taxon>Polyporaceae</taxon>
        <taxon>Trametes</taxon>
    </lineage>
</organism>
<proteinExistence type="predicted"/>
<protein>
    <recommendedName>
        <fullName evidence="4">Chromo domain-containing protein</fullName>
    </recommendedName>
</protein>
<feature type="compositionally biased region" description="Low complexity" evidence="1">
    <location>
        <begin position="385"/>
        <end position="399"/>
    </location>
</feature>